<keyword evidence="4" id="KW-1185">Reference proteome</keyword>
<feature type="region of interest" description="Disordered" evidence="1">
    <location>
        <begin position="204"/>
        <end position="238"/>
    </location>
</feature>
<sequence>MLDTRAVMRSLPLVVSVLGRKYGVTVTIGGTEAYTDGTTIHLPALPVDVPDIFLALARGYIDHEAAHLRDTDFTALKAANLTPLEHHVWNIIEDWRVENRLVTAFPGCRGNFDWLIEHFFGGKATGTTDEPAVLFLNWLLLTVRAWDVPAIGKHRDTIAVRLNKVCPGLLTRMACAVEAVRTSCASTTEAIVHARAIVAELGKATQTPPSASGTNPDTSQAGGDPEGGAGNGNQPTASPWERIRNLLHAQEDELPQEFGAILGKALKREAPASDGQPVNVATVTHKVSWDLHPDDIAEAKRASTALRTRLHGLLQAATISRTHGARSGRLDPRRLHRIATDDARIFMRKGTRVGINTAVHLLLDCSGSMTPNIRLASTACHAVASALETVSINVAITAFPASHDPASTEQKTVGRLVRHGQRVHPRLKVAAVGTTPLAESLWWVMQEMLPLREARKLILLLTDGDPDTPTCALEAIRHAERLGFEVYAIGISAVNILQHLPGRHRTINTMAELAPAMFGLLQGALVGRRAT</sequence>
<dbReference type="InterPro" id="IPR051928">
    <property type="entry name" value="NorD/CobT"/>
</dbReference>
<dbReference type="RefSeq" id="WP_196608600.1">
    <property type="nucleotide sequence ID" value="NZ_VRYY01000111.1"/>
</dbReference>
<evidence type="ECO:0000256" key="1">
    <source>
        <dbReference type="SAM" id="MobiDB-lite"/>
    </source>
</evidence>
<evidence type="ECO:0000313" key="4">
    <source>
        <dbReference type="Proteomes" id="UP001194469"/>
    </source>
</evidence>
<name>A0ABS0J211_9BACT</name>
<dbReference type="Pfam" id="PF00092">
    <property type="entry name" value="VWA"/>
    <property type="match status" value="1"/>
</dbReference>
<feature type="compositionally biased region" description="Polar residues" evidence="1">
    <location>
        <begin position="204"/>
        <end position="220"/>
    </location>
</feature>
<dbReference type="PROSITE" id="PS50234">
    <property type="entry name" value="VWFA"/>
    <property type="match status" value="1"/>
</dbReference>
<dbReference type="InterPro" id="IPR006538">
    <property type="entry name" value="CobT"/>
</dbReference>
<feature type="domain" description="VWFA" evidence="2">
    <location>
        <begin position="358"/>
        <end position="492"/>
    </location>
</feature>
<organism evidence="3 4">
    <name type="scientific">Nitratidesulfovibrio oxamicus</name>
    <dbReference type="NCBI Taxonomy" id="32016"/>
    <lineage>
        <taxon>Bacteria</taxon>
        <taxon>Pseudomonadati</taxon>
        <taxon>Thermodesulfobacteriota</taxon>
        <taxon>Desulfovibrionia</taxon>
        <taxon>Desulfovibrionales</taxon>
        <taxon>Desulfovibrionaceae</taxon>
        <taxon>Nitratidesulfovibrio</taxon>
    </lineage>
</organism>
<dbReference type="InterPro" id="IPR036465">
    <property type="entry name" value="vWFA_dom_sf"/>
</dbReference>
<reference evidence="3 4" key="1">
    <citation type="submission" date="2019-08" db="EMBL/GenBank/DDBJ databases">
        <authorList>
            <person name="Luo N."/>
        </authorList>
    </citation>
    <scope>NUCLEOTIDE SEQUENCE [LARGE SCALE GENOMIC DNA]</scope>
    <source>
        <strain evidence="3 4">NCIMB 9442</strain>
    </source>
</reference>
<dbReference type="EMBL" id="VRYY01000111">
    <property type="protein sequence ID" value="MBG3876461.1"/>
    <property type="molecule type" value="Genomic_DNA"/>
</dbReference>
<dbReference type="Pfam" id="PF06213">
    <property type="entry name" value="CobT"/>
    <property type="match status" value="1"/>
</dbReference>
<accession>A0ABS0J211</accession>
<evidence type="ECO:0000313" key="3">
    <source>
        <dbReference type="EMBL" id="MBG3876461.1"/>
    </source>
</evidence>
<gene>
    <name evidence="3" type="ORF">FVW20_05305</name>
</gene>
<dbReference type="Proteomes" id="UP001194469">
    <property type="component" value="Unassembled WGS sequence"/>
</dbReference>
<dbReference type="SMART" id="SM00327">
    <property type="entry name" value="VWA"/>
    <property type="match status" value="1"/>
</dbReference>
<dbReference type="PANTHER" id="PTHR41248">
    <property type="entry name" value="NORD PROTEIN"/>
    <property type="match status" value="1"/>
</dbReference>
<comment type="caution">
    <text evidence="3">The sequence shown here is derived from an EMBL/GenBank/DDBJ whole genome shotgun (WGS) entry which is preliminary data.</text>
</comment>
<dbReference type="InterPro" id="IPR002035">
    <property type="entry name" value="VWF_A"/>
</dbReference>
<dbReference type="SUPFAM" id="SSF53300">
    <property type="entry name" value="vWA-like"/>
    <property type="match status" value="1"/>
</dbReference>
<proteinExistence type="predicted"/>
<evidence type="ECO:0000259" key="2">
    <source>
        <dbReference type="PROSITE" id="PS50234"/>
    </source>
</evidence>
<dbReference type="PANTHER" id="PTHR41248:SF1">
    <property type="entry name" value="NORD PROTEIN"/>
    <property type="match status" value="1"/>
</dbReference>
<dbReference type="Gene3D" id="3.40.50.410">
    <property type="entry name" value="von Willebrand factor, type A domain"/>
    <property type="match status" value="1"/>
</dbReference>
<protein>
    <submittedName>
        <fullName evidence="3">VWA domain-containing protein</fullName>
    </submittedName>
</protein>